<dbReference type="CDD" id="cd06828">
    <property type="entry name" value="PLPDE_III_DapDC"/>
    <property type="match status" value="1"/>
</dbReference>
<evidence type="ECO:0000256" key="3">
    <source>
        <dbReference type="ARBA" id="ARBA00022898"/>
    </source>
</evidence>
<gene>
    <name evidence="5" type="primary">lysA</name>
    <name evidence="11" type="ORF">BXY39_3052</name>
</gene>
<protein>
    <recommendedName>
        <fullName evidence="5 6">Diaminopimelate decarboxylase</fullName>
        <shortName evidence="5">DAP decarboxylase</shortName>
        <shortName evidence="5">DAPDC</shortName>
        <ecNumber evidence="5 6">4.1.1.20</ecNumber>
    </recommendedName>
</protein>
<feature type="active site" description="Proton donor" evidence="7">
    <location>
        <position position="345"/>
    </location>
</feature>
<comment type="similarity">
    <text evidence="5">Belongs to the Orn/Lys/Arg decarboxylase class-II family. LysA subfamily.</text>
</comment>
<reference evidence="11 12" key="1">
    <citation type="submission" date="2018-10" db="EMBL/GenBank/DDBJ databases">
        <title>Genomic Encyclopedia of Archaeal and Bacterial Type Strains, Phase II (KMG-II): from individual species to whole genera.</title>
        <authorList>
            <person name="Goeker M."/>
        </authorList>
    </citation>
    <scope>NUCLEOTIDE SEQUENCE [LARGE SCALE GENOMIC DNA]</scope>
    <source>
        <strain evidence="11 12">DSM 25217</strain>
    </source>
</reference>
<dbReference type="PANTHER" id="PTHR43727">
    <property type="entry name" value="DIAMINOPIMELATE DECARBOXYLASE"/>
    <property type="match status" value="1"/>
</dbReference>
<evidence type="ECO:0000256" key="6">
    <source>
        <dbReference type="NCBIfam" id="TIGR01048"/>
    </source>
</evidence>
<dbReference type="SUPFAM" id="SSF51419">
    <property type="entry name" value="PLP-binding barrel"/>
    <property type="match status" value="1"/>
</dbReference>
<comment type="function">
    <text evidence="5">Specifically catalyzes the decarboxylation of meso-diaminopimelate (meso-DAP) to L-lysine.</text>
</comment>
<proteinExistence type="inferred from homology"/>
<dbReference type="Gene3D" id="2.40.37.10">
    <property type="entry name" value="Lyase, Ornithine Decarboxylase, Chain A, domain 1"/>
    <property type="match status" value="1"/>
</dbReference>
<keyword evidence="2 5" id="KW-0210">Decarboxylase</keyword>
<comment type="catalytic activity">
    <reaction evidence="5 8">
        <text>meso-2,6-diaminopimelate + H(+) = L-lysine + CO2</text>
        <dbReference type="Rhea" id="RHEA:15101"/>
        <dbReference type="ChEBI" id="CHEBI:15378"/>
        <dbReference type="ChEBI" id="CHEBI:16526"/>
        <dbReference type="ChEBI" id="CHEBI:32551"/>
        <dbReference type="ChEBI" id="CHEBI:57791"/>
        <dbReference type="EC" id="4.1.1.20"/>
    </reaction>
</comment>
<feature type="binding site" evidence="5">
    <location>
        <position position="239"/>
    </location>
    <ligand>
        <name>pyridoxal 5'-phosphate</name>
        <dbReference type="ChEBI" id="CHEBI:597326"/>
    </ligand>
</feature>
<dbReference type="InterPro" id="IPR022653">
    <property type="entry name" value="De-COase2_pyr-phos_BS"/>
</dbReference>
<evidence type="ECO:0000313" key="12">
    <source>
        <dbReference type="Proteomes" id="UP000271227"/>
    </source>
</evidence>
<keyword evidence="12" id="KW-1185">Reference proteome</keyword>
<dbReference type="HAMAP" id="MF_02120">
    <property type="entry name" value="LysA"/>
    <property type="match status" value="1"/>
</dbReference>
<feature type="domain" description="Orn/DAP/Arg decarboxylase 2 N-terminal" evidence="10">
    <location>
        <begin position="35"/>
        <end position="281"/>
    </location>
</feature>
<dbReference type="Pfam" id="PF02784">
    <property type="entry name" value="Orn_Arg_deC_N"/>
    <property type="match status" value="1"/>
</dbReference>
<accession>A0A3M0BYQ8</accession>
<dbReference type="Gene3D" id="3.20.20.10">
    <property type="entry name" value="Alanine racemase"/>
    <property type="match status" value="1"/>
</dbReference>
<dbReference type="EMBL" id="REFR01000014">
    <property type="protein sequence ID" value="RMB02701.1"/>
    <property type="molecule type" value="Genomic_DNA"/>
</dbReference>
<dbReference type="InterPro" id="IPR022644">
    <property type="entry name" value="De-COase2_N"/>
</dbReference>
<evidence type="ECO:0000256" key="8">
    <source>
        <dbReference type="RuleBase" id="RU003738"/>
    </source>
</evidence>
<comment type="caution">
    <text evidence="11">The sequence shown here is derived from an EMBL/GenBank/DDBJ whole genome shotgun (WGS) entry which is preliminary data.</text>
</comment>
<feature type="binding site" evidence="5">
    <location>
        <position position="374"/>
    </location>
    <ligand>
        <name>pyridoxal 5'-phosphate</name>
        <dbReference type="ChEBI" id="CHEBI:597326"/>
    </ligand>
</feature>
<feature type="binding site" evidence="5">
    <location>
        <position position="278"/>
    </location>
    <ligand>
        <name>substrate</name>
    </ligand>
</feature>
<dbReference type="OrthoDB" id="9802241at2"/>
<feature type="binding site" evidence="5">
    <location>
        <position position="318"/>
    </location>
    <ligand>
        <name>substrate</name>
    </ligand>
</feature>
<dbReference type="SUPFAM" id="SSF50621">
    <property type="entry name" value="Alanine racemase C-terminal domain-like"/>
    <property type="match status" value="1"/>
</dbReference>
<dbReference type="PROSITE" id="PS00879">
    <property type="entry name" value="ODR_DC_2_2"/>
    <property type="match status" value="1"/>
</dbReference>
<feature type="binding site" evidence="5">
    <location>
        <position position="346"/>
    </location>
    <ligand>
        <name>substrate</name>
    </ligand>
</feature>
<dbReference type="InterPro" id="IPR002986">
    <property type="entry name" value="DAP_deCOOHase_LysA"/>
</dbReference>
<dbReference type="GO" id="GO:0009089">
    <property type="term" value="P:lysine biosynthetic process via diaminopimelate"/>
    <property type="evidence" value="ECO:0007669"/>
    <property type="project" value="UniProtKB-UniRule"/>
</dbReference>
<keyword evidence="4 5" id="KW-0456">Lyase</keyword>
<dbReference type="PROSITE" id="PS00878">
    <property type="entry name" value="ODR_DC_2_1"/>
    <property type="match status" value="1"/>
</dbReference>
<keyword evidence="5 8" id="KW-0457">Lysine biosynthesis</keyword>
<keyword evidence="3 5" id="KW-0663">Pyridoxal phosphate</keyword>
<evidence type="ECO:0000256" key="4">
    <source>
        <dbReference type="ARBA" id="ARBA00023239"/>
    </source>
</evidence>
<evidence type="ECO:0000256" key="2">
    <source>
        <dbReference type="ARBA" id="ARBA00022793"/>
    </source>
</evidence>
<evidence type="ECO:0000256" key="1">
    <source>
        <dbReference type="ARBA" id="ARBA00001933"/>
    </source>
</evidence>
<comment type="subunit">
    <text evidence="5">Homodimer.</text>
</comment>
<dbReference type="RefSeq" id="WP_121939714.1">
    <property type="nucleotide sequence ID" value="NZ_REFR01000014.1"/>
</dbReference>
<dbReference type="InterPro" id="IPR029066">
    <property type="entry name" value="PLP-binding_barrel"/>
</dbReference>
<feature type="binding site" evidence="5">
    <location>
        <begin position="275"/>
        <end position="278"/>
    </location>
    <ligand>
        <name>pyridoxal 5'-phosphate</name>
        <dbReference type="ChEBI" id="CHEBI:597326"/>
    </ligand>
</feature>
<dbReference type="InterPro" id="IPR009006">
    <property type="entry name" value="Ala_racemase/Decarboxylase_C"/>
</dbReference>
<name>A0A3M0BYQ8_9PROT</name>
<dbReference type="InterPro" id="IPR022643">
    <property type="entry name" value="De-COase2_C"/>
</dbReference>
<dbReference type="GO" id="GO:0008836">
    <property type="term" value="F:diaminopimelate decarboxylase activity"/>
    <property type="evidence" value="ECO:0007669"/>
    <property type="project" value="UniProtKB-UniRule"/>
</dbReference>
<evidence type="ECO:0000256" key="5">
    <source>
        <dbReference type="HAMAP-Rule" id="MF_02120"/>
    </source>
</evidence>
<dbReference type="PRINTS" id="PR01179">
    <property type="entry name" value="ODADCRBXLASE"/>
</dbReference>
<dbReference type="PRINTS" id="PR01181">
    <property type="entry name" value="DAPDCRBXLASE"/>
</dbReference>
<feature type="modified residue" description="N6-(pyridoxal phosphate)lysine" evidence="5 7">
    <location>
        <position position="60"/>
    </location>
</feature>
<dbReference type="FunCoup" id="A0A3M0BYQ8">
    <property type="interactions" value="448"/>
</dbReference>
<organism evidence="11 12">
    <name type="scientific">Eilatimonas milleporae</name>
    <dbReference type="NCBI Taxonomy" id="911205"/>
    <lineage>
        <taxon>Bacteria</taxon>
        <taxon>Pseudomonadati</taxon>
        <taxon>Pseudomonadota</taxon>
        <taxon>Alphaproteobacteria</taxon>
        <taxon>Kordiimonadales</taxon>
        <taxon>Kordiimonadaceae</taxon>
        <taxon>Eilatimonas</taxon>
    </lineage>
</organism>
<feature type="binding site" evidence="5">
    <location>
        <position position="314"/>
    </location>
    <ligand>
        <name>substrate</name>
    </ligand>
</feature>
<dbReference type="PANTHER" id="PTHR43727:SF2">
    <property type="entry name" value="GROUP IV DECARBOXYLASE"/>
    <property type="match status" value="1"/>
</dbReference>
<evidence type="ECO:0000313" key="11">
    <source>
        <dbReference type="EMBL" id="RMB02701.1"/>
    </source>
</evidence>
<dbReference type="Pfam" id="PF00278">
    <property type="entry name" value="Orn_DAP_Arg_deC"/>
    <property type="match status" value="1"/>
</dbReference>
<evidence type="ECO:0000259" key="9">
    <source>
        <dbReference type="Pfam" id="PF00278"/>
    </source>
</evidence>
<dbReference type="InterPro" id="IPR000183">
    <property type="entry name" value="Orn/DAP/Arg_de-COase"/>
</dbReference>
<dbReference type="UniPathway" id="UPA00034">
    <property type="reaction ID" value="UER00027"/>
</dbReference>
<sequence length="422" mass="45556">MDHFQYRGGHLFAEDVPLTDIAEQVGTPVYVYSTATLERHVNVFRDAFEGLDALICYAVKANSNQAVLKTLARAGTGADVVSLGELRRALAAGIPADKIVFAGVGKTPEEMAAGLDAGILQFNVESAPELEMLNTVAGQRSRTAPVSLRVNPDVDAKTHAKISTGRSENKFGISWTQVSGLYDRIRDLPHLEAVGVDVHIGSQLTALDPLKAAFTKVVSLVRSLRQNGHVIRHIDLGGGLGIPYEPGSAPPPLPSDYGRMVRETLGGLDCRIILEPGRLIAGNAGILLTKLLYDKHGDERRFYIVDAAMNDLSRPAMYEAYHDIVPVNDPSGTERIPVDIVGPVCESGDTFTRARPMPVVRPGELLAIKSAGAYGAVMSGTYNSRPLVPEVLVNGTDFHVIRPRQTLDDLLALDRTPDWLAD</sequence>
<dbReference type="FunFam" id="3.20.20.10:FF:000003">
    <property type="entry name" value="Diaminopimelate decarboxylase"/>
    <property type="match status" value="1"/>
</dbReference>
<keyword evidence="5" id="KW-0028">Amino-acid biosynthesis</keyword>
<dbReference type="InterPro" id="IPR022657">
    <property type="entry name" value="De-COase2_CS"/>
</dbReference>
<feature type="binding site" evidence="5">
    <location>
        <position position="374"/>
    </location>
    <ligand>
        <name>substrate</name>
    </ligand>
</feature>
<dbReference type="NCBIfam" id="TIGR01048">
    <property type="entry name" value="lysA"/>
    <property type="match status" value="1"/>
</dbReference>
<dbReference type="GO" id="GO:0030170">
    <property type="term" value="F:pyridoxal phosphate binding"/>
    <property type="evidence" value="ECO:0007669"/>
    <property type="project" value="UniProtKB-UniRule"/>
</dbReference>
<dbReference type="InParanoid" id="A0A3M0BYQ8"/>
<comment type="cofactor">
    <cofactor evidence="1 5 7 8">
        <name>pyridoxal 5'-phosphate</name>
        <dbReference type="ChEBI" id="CHEBI:597326"/>
    </cofactor>
</comment>
<evidence type="ECO:0000256" key="7">
    <source>
        <dbReference type="PIRSR" id="PIRSR600183-50"/>
    </source>
</evidence>
<feature type="domain" description="Orn/DAP/Arg decarboxylase 2 C-terminal" evidence="9">
    <location>
        <begin position="30"/>
        <end position="372"/>
    </location>
</feature>
<evidence type="ECO:0000259" key="10">
    <source>
        <dbReference type="Pfam" id="PF02784"/>
    </source>
</evidence>
<comment type="pathway">
    <text evidence="5 8">Amino-acid biosynthesis; L-lysine biosynthesis via DAP pathway; L-lysine from DL-2,6-diaminopimelate: step 1/1.</text>
</comment>
<dbReference type="EC" id="4.1.1.20" evidence="5 6"/>
<dbReference type="Proteomes" id="UP000271227">
    <property type="component" value="Unassembled WGS sequence"/>
</dbReference>
<dbReference type="AlphaFoldDB" id="A0A3M0BYQ8"/>